<protein>
    <recommendedName>
        <fullName evidence="10">Isoleucine--tRNA ligase</fullName>
        <ecNumber evidence="10">6.1.1.5</ecNumber>
    </recommendedName>
    <alternativeName>
        <fullName evidence="10">Isoleucyl-tRNA synthetase</fullName>
        <shortName evidence="10">IleRS</shortName>
    </alternativeName>
</protein>
<dbReference type="SUPFAM" id="SSF47323">
    <property type="entry name" value="Anticodon-binding domain of a subclass of class I aminoacyl-tRNA synthetases"/>
    <property type="match status" value="1"/>
</dbReference>
<comment type="similarity">
    <text evidence="1 10">Belongs to the class-I aminoacyl-tRNA synthetase family. IleS type 1 subfamily.</text>
</comment>
<evidence type="ECO:0000256" key="3">
    <source>
        <dbReference type="ARBA" id="ARBA00022598"/>
    </source>
</evidence>
<evidence type="ECO:0000259" key="12">
    <source>
        <dbReference type="Pfam" id="PF06827"/>
    </source>
</evidence>
<evidence type="ECO:0000259" key="13">
    <source>
        <dbReference type="Pfam" id="PF08264"/>
    </source>
</evidence>
<feature type="domain" description="Aminoacyl-tRNA synthetase class Ia" evidence="11">
    <location>
        <begin position="33"/>
        <end position="657"/>
    </location>
</feature>
<dbReference type="PANTHER" id="PTHR42765:SF1">
    <property type="entry name" value="ISOLEUCINE--TRNA LIGASE, MITOCHONDRIAL"/>
    <property type="match status" value="1"/>
</dbReference>
<evidence type="ECO:0000256" key="9">
    <source>
        <dbReference type="ARBA" id="ARBA00048359"/>
    </source>
</evidence>
<keyword evidence="3 10" id="KW-0436">Ligase</keyword>
<keyword evidence="10" id="KW-0862">Zinc</keyword>
<comment type="function">
    <text evidence="8 10">Catalyzes the attachment of isoleucine to tRNA(Ile). As IleRS can inadvertently accommodate and process structurally similar amino acids such as valine, to avoid such errors it has two additional distinct tRNA(Ile)-dependent editing activities. One activity is designated as 'pretransfer' editing and involves the hydrolysis of activated Val-AMP. The other activity is designated 'posttransfer' editing and involves deacylation of mischarged Val-tRNA(Ile).</text>
</comment>
<feature type="binding site" evidence="10">
    <location>
        <position position="622"/>
    </location>
    <ligand>
        <name>ATP</name>
        <dbReference type="ChEBI" id="CHEBI:30616"/>
    </ligand>
</feature>
<feature type="binding site" evidence="10">
    <location>
        <position position="917"/>
    </location>
    <ligand>
        <name>Zn(2+)</name>
        <dbReference type="ChEBI" id="CHEBI:29105"/>
    </ligand>
</feature>
<comment type="subcellular location">
    <subcellularLocation>
        <location evidence="10">Cytoplasm</location>
    </subcellularLocation>
</comment>
<dbReference type="CDD" id="cd00818">
    <property type="entry name" value="IleRS_core"/>
    <property type="match status" value="1"/>
</dbReference>
<dbReference type="Gene3D" id="1.10.730.20">
    <property type="match status" value="1"/>
</dbReference>
<keyword evidence="4 10" id="KW-0547">Nucleotide-binding</keyword>
<dbReference type="SUPFAM" id="SSF50677">
    <property type="entry name" value="ValRS/IleRS/LeuRS editing domain"/>
    <property type="match status" value="1"/>
</dbReference>
<feature type="short sequence motif" description="'KMSKS' region" evidence="10">
    <location>
        <begin position="619"/>
        <end position="623"/>
    </location>
</feature>
<comment type="cofactor">
    <cofactor evidence="10">
        <name>Zn(2+)</name>
        <dbReference type="ChEBI" id="CHEBI:29105"/>
    </cofactor>
    <text evidence="10">Binds 1 zinc ion per subunit.</text>
</comment>
<evidence type="ECO:0000256" key="2">
    <source>
        <dbReference type="ARBA" id="ARBA00022490"/>
    </source>
</evidence>
<keyword evidence="5 10" id="KW-0067">ATP-binding</keyword>
<dbReference type="SUPFAM" id="SSF52374">
    <property type="entry name" value="Nucleotidylyl transferase"/>
    <property type="match status" value="1"/>
</dbReference>
<proteinExistence type="inferred from homology"/>
<evidence type="ECO:0000313" key="15">
    <source>
        <dbReference type="Proteomes" id="UP001204798"/>
    </source>
</evidence>
<sequence>METAKKSGYSHTLNLPKTDFPQKANLPVREPEMQRWWKERRIYEKMLERRKAQNAPTFILHDGPPYSNGDIHIGHALNKILKDIVVKFHALKGYFTPYVPGWDNHGLPIEHRVQEELIAEGKWSPGEPMTDEIKRELRQRCRKFAEFWSWRQNEQFQRLGVFGDWEHPYFTMDYEFEARLVEIFGELYEKGYLYRGYKTVHWCYHCVTALAEAELEYHEKESPSIWVRFKLRDDPKGIFAGIDANPYALIWTTTPWTIPGNTGIMVHPEFDYVIAVVGQDAYLVAEGLLPIVADELGWSNYRVAKKFVGEQLKGLVFSHPLYDRPSPIVTAEFVTLEQGSGLVHTAPGHGPEDYEVGIREGLPILSPVDERGRFNHDAGERLQGLFVHIEGNKAVMEWLEEVGALLKSSTIRHNYPHCWRCRNPVIFRATTQWFMSIDHNGHRQKCLEAIERVKWVPEEGKGRITAMVQNRPDWCLSRQRAWGVGIPVFYCQNCGQPVVTRETIKSVADWVRKEGSDAWFERSVKELLPANFMCPNCGGSEFTKETDVLDVWFDSGCTHRAVLENHPDLRWPADMYLEGSDQHRGWFNSSLMVAVATKGDAPYRIVLTHGFVVDEQGRAMHKSLGNVVAPEEVISQYGADVLRLWVCASDYSQDVRLGPEILKRLADAYFRFRNTIRFALGNLFDFEPGKHAVPYEQLTELDKFMLHRLAEIVDDVTEAYEEFDYPRVFQTLQRFCAVDLSAFYFDVLKDRLYCEAADDPKRRSSQTVIFEIAKALCIMLFPMISHTAEEAWQHLPNWQGKPESVALSDWVRVPDEWRNERLAERWEQLLRIRDEVKRALELAKNERRVLNPLEAKVTLLTNEALADFLSGFNVSLSEVFIVSQVAVQTDGMHPNAVPAEEFPNLSIAVELAPGEKCARCWQRQESVGQDGEYPDLCARCVEVVRKVKGS</sequence>
<dbReference type="NCBIfam" id="TIGR00392">
    <property type="entry name" value="ileS"/>
    <property type="match status" value="1"/>
</dbReference>
<dbReference type="InterPro" id="IPR013155">
    <property type="entry name" value="M/V/L/I-tRNA-synth_anticd-bd"/>
</dbReference>
<keyword evidence="6 10" id="KW-0648">Protein biosynthesis</keyword>
<evidence type="ECO:0000313" key="14">
    <source>
        <dbReference type="EMBL" id="MCS3919569.1"/>
    </source>
</evidence>
<dbReference type="Proteomes" id="UP001204798">
    <property type="component" value="Unassembled WGS sequence"/>
</dbReference>
<dbReference type="PROSITE" id="PS00178">
    <property type="entry name" value="AA_TRNA_LIGASE_I"/>
    <property type="match status" value="1"/>
</dbReference>
<dbReference type="InterPro" id="IPR033708">
    <property type="entry name" value="Anticodon_Ile_BEm"/>
</dbReference>
<dbReference type="InterPro" id="IPR009008">
    <property type="entry name" value="Val/Leu/Ile-tRNA-synth_edit"/>
</dbReference>
<comment type="catalytic activity">
    <reaction evidence="9 10">
        <text>tRNA(Ile) + L-isoleucine + ATP = L-isoleucyl-tRNA(Ile) + AMP + diphosphate</text>
        <dbReference type="Rhea" id="RHEA:11060"/>
        <dbReference type="Rhea" id="RHEA-COMP:9666"/>
        <dbReference type="Rhea" id="RHEA-COMP:9695"/>
        <dbReference type="ChEBI" id="CHEBI:30616"/>
        <dbReference type="ChEBI" id="CHEBI:33019"/>
        <dbReference type="ChEBI" id="CHEBI:58045"/>
        <dbReference type="ChEBI" id="CHEBI:78442"/>
        <dbReference type="ChEBI" id="CHEBI:78528"/>
        <dbReference type="ChEBI" id="CHEBI:456215"/>
        <dbReference type="EC" id="6.1.1.5"/>
    </reaction>
</comment>
<keyword evidence="15" id="KW-1185">Reference proteome</keyword>
<dbReference type="Pfam" id="PF08264">
    <property type="entry name" value="Anticodon_1"/>
    <property type="match status" value="1"/>
</dbReference>
<feature type="binding site" evidence="10">
    <location>
        <position position="940"/>
    </location>
    <ligand>
        <name>Zn(2+)</name>
        <dbReference type="ChEBI" id="CHEBI:29105"/>
    </ligand>
</feature>
<keyword evidence="7 10" id="KW-0030">Aminoacyl-tRNA synthetase</keyword>
<evidence type="ECO:0000256" key="10">
    <source>
        <dbReference type="HAMAP-Rule" id="MF_02002"/>
    </source>
</evidence>
<evidence type="ECO:0000259" key="11">
    <source>
        <dbReference type="Pfam" id="PF00133"/>
    </source>
</evidence>
<dbReference type="EC" id="6.1.1.5" evidence="10"/>
<evidence type="ECO:0000256" key="6">
    <source>
        <dbReference type="ARBA" id="ARBA00022917"/>
    </source>
</evidence>
<feature type="binding site" evidence="10">
    <location>
        <position position="578"/>
    </location>
    <ligand>
        <name>L-isoleucyl-5'-AMP</name>
        <dbReference type="ChEBI" id="CHEBI:178002"/>
    </ligand>
</feature>
<dbReference type="InterPro" id="IPR002300">
    <property type="entry name" value="aa-tRNA-synth_Ia"/>
</dbReference>
<dbReference type="InterPro" id="IPR009080">
    <property type="entry name" value="tRNAsynth_Ia_anticodon-bd"/>
</dbReference>
<dbReference type="Gene3D" id="1.10.10.830">
    <property type="entry name" value="Ile-tRNA synthetase CP2 domain-like"/>
    <property type="match status" value="1"/>
</dbReference>
<feature type="binding site" evidence="10">
    <location>
        <position position="920"/>
    </location>
    <ligand>
        <name>Zn(2+)</name>
        <dbReference type="ChEBI" id="CHEBI:29105"/>
    </ligand>
</feature>
<comment type="domain">
    <text evidence="10">IleRS has two distinct active sites: one for aminoacylation and one for editing. The misactivated valine is translocated from the active site to the editing site, which sterically excludes the correctly activated isoleucine. The single editing site contains two valyl binding pockets, one specific for each substrate (Val-AMP or Val-tRNA(Ile)).</text>
</comment>
<evidence type="ECO:0000256" key="1">
    <source>
        <dbReference type="ARBA" id="ARBA00006887"/>
    </source>
</evidence>
<dbReference type="Pfam" id="PF00133">
    <property type="entry name" value="tRNA-synt_1"/>
    <property type="match status" value="1"/>
</dbReference>
<dbReference type="GO" id="GO:0004822">
    <property type="term" value="F:isoleucine-tRNA ligase activity"/>
    <property type="evidence" value="ECO:0007669"/>
    <property type="project" value="UniProtKB-EC"/>
</dbReference>
<feature type="binding site" evidence="10">
    <location>
        <position position="937"/>
    </location>
    <ligand>
        <name>Zn(2+)</name>
        <dbReference type="ChEBI" id="CHEBI:29105"/>
    </ligand>
</feature>
<dbReference type="InterPro" id="IPR010663">
    <property type="entry name" value="Znf_FPG/IleRS"/>
</dbReference>
<dbReference type="HAMAP" id="MF_02002">
    <property type="entry name" value="Ile_tRNA_synth_type1"/>
    <property type="match status" value="1"/>
</dbReference>
<keyword evidence="10" id="KW-0479">Metal-binding</keyword>
<dbReference type="RefSeq" id="WP_259096116.1">
    <property type="nucleotide sequence ID" value="NZ_CP130454.1"/>
</dbReference>
<comment type="caution">
    <text evidence="14">The sequence shown here is derived from an EMBL/GenBank/DDBJ whole genome shotgun (WGS) entry which is preliminary data.</text>
</comment>
<keyword evidence="2 10" id="KW-0963">Cytoplasm</keyword>
<feature type="domain" description="Zinc finger FPG/IleRS-type" evidence="12">
    <location>
        <begin position="914"/>
        <end position="943"/>
    </location>
</feature>
<comment type="subunit">
    <text evidence="10">Monomer.</text>
</comment>
<feature type="domain" description="Methionyl/Valyl/Leucyl/Isoleucyl-tRNA synthetase anticodon-binding" evidence="13">
    <location>
        <begin position="702"/>
        <end position="858"/>
    </location>
</feature>
<dbReference type="PRINTS" id="PR00984">
    <property type="entry name" value="TRNASYNTHILE"/>
</dbReference>
<dbReference type="InterPro" id="IPR014729">
    <property type="entry name" value="Rossmann-like_a/b/a_fold"/>
</dbReference>
<dbReference type="InterPro" id="IPR023585">
    <property type="entry name" value="Ile-tRNA-ligase_type1"/>
</dbReference>
<dbReference type="CDD" id="cd07960">
    <property type="entry name" value="Anticodon_Ia_Ile_BEm"/>
    <property type="match status" value="1"/>
</dbReference>
<feature type="short sequence motif" description="'HIGH' region" evidence="10">
    <location>
        <begin position="65"/>
        <end position="75"/>
    </location>
</feature>
<accession>A0ABT2EPE5</accession>
<organism evidence="14 15">
    <name type="scientific">Candidatus Fervidibacter sacchari</name>
    <dbReference type="NCBI Taxonomy" id="1448929"/>
    <lineage>
        <taxon>Bacteria</taxon>
        <taxon>Candidatus Fervidibacterota</taxon>
        <taxon>Candidatus Fervidibacter</taxon>
    </lineage>
</organism>
<gene>
    <name evidence="10" type="primary">ileS</name>
    <name evidence="14" type="ORF">M2350_001982</name>
</gene>
<evidence type="ECO:0000256" key="4">
    <source>
        <dbReference type="ARBA" id="ARBA00022741"/>
    </source>
</evidence>
<name>A0ABT2EPE5_9BACT</name>
<dbReference type="Gene3D" id="3.90.740.10">
    <property type="entry name" value="Valyl/Leucyl/Isoleucyl-tRNA synthetase, editing domain"/>
    <property type="match status" value="1"/>
</dbReference>
<evidence type="ECO:0000256" key="8">
    <source>
        <dbReference type="ARBA" id="ARBA00025217"/>
    </source>
</evidence>
<dbReference type="InterPro" id="IPR050081">
    <property type="entry name" value="Ile-tRNA_ligase"/>
</dbReference>
<dbReference type="InterPro" id="IPR002301">
    <property type="entry name" value="Ile-tRNA-ligase"/>
</dbReference>
<evidence type="ECO:0000256" key="7">
    <source>
        <dbReference type="ARBA" id="ARBA00023146"/>
    </source>
</evidence>
<dbReference type="PANTHER" id="PTHR42765">
    <property type="entry name" value="SOLEUCYL-TRNA SYNTHETASE"/>
    <property type="match status" value="1"/>
</dbReference>
<dbReference type="Gene3D" id="3.40.50.620">
    <property type="entry name" value="HUPs"/>
    <property type="match status" value="2"/>
</dbReference>
<reference evidence="14 15" key="1">
    <citation type="submission" date="2022-08" db="EMBL/GenBank/DDBJ databases">
        <title>Bacterial and archaeal communities from various locations to study Microbial Dark Matter (Phase II).</title>
        <authorList>
            <person name="Stepanauskas R."/>
        </authorList>
    </citation>
    <scope>NUCLEOTIDE SEQUENCE [LARGE SCALE GENOMIC DNA]</scope>
    <source>
        <strain evidence="14 15">PD1</strain>
    </source>
</reference>
<dbReference type="EMBL" id="JANUCP010000003">
    <property type="protein sequence ID" value="MCS3919569.1"/>
    <property type="molecule type" value="Genomic_DNA"/>
</dbReference>
<dbReference type="InterPro" id="IPR001412">
    <property type="entry name" value="aa-tRNA-synth_I_CS"/>
</dbReference>
<evidence type="ECO:0000256" key="5">
    <source>
        <dbReference type="ARBA" id="ARBA00022840"/>
    </source>
</evidence>
<dbReference type="Pfam" id="PF06827">
    <property type="entry name" value="zf-FPG_IleRS"/>
    <property type="match status" value="1"/>
</dbReference>